<accession>V8P9R5</accession>
<organism evidence="1 2">
    <name type="scientific">Ophiophagus hannah</name>
    <name type="common">King cobra</name>
    <name type="synonym">Naja hannah</name>
    <dbReference type="NCBI Taxonomy" id="8665"/>
    <lineage>
        <taxon>Eukaryota</taxon>
        <taxon>Metazoa</taxon>
        <taxon>Chordata</taxon>
        <taxon>Craniata</taxon>
        <taxon>Vertebrata</taxon>
        <taxon>Euteleostomi</taxon>
        <taxon>Lepidosauria</taxon>
        <taxon>Squamata</taxon>
        <taxon>Bifurcata</taxon>
        <taxon>Unidentata</taxon>
        <taxon>Episquamata</taxon>
        <taxon>Toxicofera</taxon>
        <taxon>Serpentes</taxon>
        <taxon>Colubroidea</taxon>
        <taxon>Elapidae</taxon>
        <taxon>Elapinae</taxon>
        <taxon>Ophiophagus</taxon>
    </lineage>
</organism>
<dbReference type="EMBL" id="AZIM01000441">
    <property type="protein sequence ID" value="ETE71060.1"/>
    <property type="molecule type" value="Genomic_DNA"/>
</dbReference>
<name>V8P9R5_OPHHA</name>
<dbReference type="Proteomes" id="UP000018936">
    <property type="component" value="Unassembled WGS sequence"/>
</dbReference>
<gene>
    <name evidence="1" type="primary">Muc13</name>
    <name evidence="1" type="ORF">L345_03120</name>
</gene>
<feature type="non-terminal residue" evidence="1">
    <location>
        <position position="1"/>
    </location>
</feature>
<proteinExistence type="predicted"/>
<keyword evidence="2" id="KW-1185">Reference proteome</keyword>
<comment type="caution">
    <text evidence="1">The sequence shown here is derived from an EMBL/GenBank/DDBJ whole genome shotgun (WGS) entry which is preliminary data.</text>
</comment>
<protein>
    <submittedName>
        <fullName evidence="1">Mucin-13</fullName>
    </submittedName>
</protein>
<evidence type="ECO:0000313" key="1">
    <source>
        <dbReference type="EMBL" id="ETE71060.1"/>
    </source>
</evidence>
<sequence>MILGIPYNDSMQDTRSESYEKLYIKLKTFLDSYLRCIKLLQFDETFAVSYDFQSIKILSVKSSSGISQRMNKAGDKDETTVTNKVKVTLITAFDEKSNMTIQSLEKAVNHSTFLNYSNDVSFSHISGCEIVICDKNTTMCKDVEGGIPTCECLKGMAKINSEDKACRVCDQGCSAENNKLCRMKTNLIPECQCLPNFEKKDEECKVKRKPKTEERQLVNNEYSTLGNPYGVRPATNHAESGRMFPRIQATNGAPLSKATAENPTNFYKEGAANRGYVPEQDYSNDNWLEMPSRY</sequence>
<reference evidence="1 2" key="1">
    <citation type="journal article" date="2013" name="Proc. Natl. Acad. Sci. U.S.A.">
        <title>The king cobra genome reveals dynamic gene evolution and adaptation in the snake venom system.</title>
        <authorList>
            <person name="Vonk F.J."/>
            <person name="Casewell N.R."/>
            <person name="Henkel C.V."/>
            <person name="Heimberg A.M."/>
            <person name="Jansen H.J."/>
            <person name="McCleary R.J."/>
            <person name="Kerkkamp H.M."/>
            <person name="Vos R.A."/>
            <person name="Guerreiro I."/>
            <person name="Calvete J.J."/>
            <person name="Wuster W."/>
            <person name="Woods A.E."/>
            <person name="Logan J.M."/>
            <person name="Harrison R.A."/>
            <person name="Castoe T.A."/>
            <person name="de Koning A.P."/>
            <person name="Pollock D.D."/>
            <person name="Yandell M."/>
            <person name="Calderon D."/>
            <person name="Renjifo C."/>
            <person name="Currier R.B."/>
            <person name="Salgado D."/>
            <person name="Pla D."/>
            <person name="Sanz L."/>
            <person name="Hyder A.S."/>
            <person name="Ribeiro J.M."/>
            <person name="Arntzen J.W."/>
            <person name="van den Thillart G.E."/>
            <person name="Boetzer M."/>
            <person name="Pirovano W."/>
            <person name="Dirks R.P."/>
            <person name="Spaink H.P."/>
            <person name="Duboule D."/>
            <person name="McGlinn E."/>
            <person name="Kini R.M."/>
            <person name="Richardson M.K."/>
        </authorList>
    </citation>
    <scope>NUCLEOTIDE SEQUENCE</scope>
    <source>
        <tissue evidence="1">Blood</tissue>
    </source>
</reference>
<dbReference type="OrthoDB" id="8938333at2759"/>
<evidence type="ECO:0000313" key="2">
    <source>
        <dbReference type="Proteomes" id="UP000018936"/>
    </source>
</evidence>
<dbReference type="AlphaFoldDB" id="V8P9R5"/>